<sequence length="102" mass="11401">MHSNRICVTVPARVPELSVLECTSTELGKSLSSHHNKNPPRQISHPQSSAFSLRLQGYLAGLRDTSVSIYKISKKGNLLYFNFILLFVSMVMETGITFPEFS</sequence>
<accession>A0A3N4KF25</accession>
<protein>
    <submittedName>
        <fullName evidence="2">Uncharacterized protein</fullName>
    </submittedName>
</protein>
<dbReference type="EMBL" id="ML120358">
    <property type="protein sequence ID" value="RPB04495.1"/>
    <property type="molecule type" value="Genomic_DNA"/>
</dbReference>
<keyword evidence="1" id="KW-0472">Membrane</keyword>
<dbReference type="Proteomes" id="UP000276215">
    <property type="component" value="Unassembled WGS sequence"/>
</dbReference>
<dbReference type="AlphaFoldDB" id="A0A3N4KF25"/>
<feature type="transmembrane region" description="Helical" evidence="1">
    <location>
        <begin position="78"/>
        <end position="98"/>
    </location>
</feature>
<name>A0A3N4KF25_9PEZI</name>
<evidence type="ECO:0000313" key="2">
    <source>
        <dbReference type="EMBL" id="RPB04495.1"/>
    </source>
</evidence>
<keyword evidence="1" id="KW-0812">Transmembrane</keyword>
<evidence type="ECO:0000313" key="3">
    <source>
        <dbReference type="Proteomes" id="UP000276215"/>
    </source>
</evidence>
<reference evidence="2 3" key="1">
    <citation type="journal article" date="2018" name="Nat. Ecol. Evol.">
        <title>Pezizomycetes genomes reveal the molecular basis of ectomycorrhizal truffle lifestyle.</title>
        <authorList>
            <person name="Murat C."/>
            <person name="Payen T."/>
            <person name="Noel B."/>
            <person name="Kuo A."/>
            <person name="Morin E."/>
            <person name="Chen J."/>
            <person name="Kohler A."/>
            <person name="Krizsan K."/>
            <person name="Balestrini R."/>
            <person name="Da Silva C."/>
            <person name="Montanini B."/>
            <person name="Hainaut M."/>
            <person name="Levati E."/>
            <person name="Barry K.W."/>
            <person name="Belfiori B."/>
            <person name="Cichocki N."/>
            <person name="Clum A."/>
            <person name="Dockter R.B."/>
            <person name="Fauchery L."/>
            <person name="Guy J."/>
            <person name="Iotti M."/>
            <person name="Le Tacon F."/>
            <person name="Lindquist E.A."/>
            <person name="Lipzen A."/>
            <person name="Malagnac F."/>
            <person name="Mello A."/>
            <person name="Molinier V."/>
            <person name="Miyauchi S."/>
            <person name="Poulain J."/>
            <person name="Riccioni C."/>
            <person name="Rubini A."/>
            <person name="Sitrit Y."/>
            <person name="Splivallo R."/>
            <person name="Traeger S."/>
            <person name="Wang M."/>
            <person name="Zifcakova L."/>
            <person name="Wipf D."/>
            <person name="Zambonelli A."/>
            <person name="Paolocci F."/>
            <person name="Nowrousian M."/>
            <person name="Ottonello S."/>
            <person name="Baldrian P."/>
            <person name="Spatafora J.W."/>
            <person name="Henrissat B."/>
            <person name="Nagy L.G."/>
            <person name="Aury J.M."/>
            <person name="Wincker P."/>
            <person name="Grigoriev I.V."/>
            <person name="Bonfante P."/>
            <person name="Martin F.M."/>
        </authorList>
    </citation>
    <scope>NUCLEOTIDE SEQUENCE [LARGE SCALE GENOMIC DNA]</scope>
    <source>
        <strain evidence="2 3">120613-1</strain>
    </source>
</reference>
<gene>
    <name evidence="2" type="ORF">L873DRAFT_1799399</name>
</gene>
<proteinExistence type="predicted"/>
<evidence type="ECO:0000256" key="1">
    <source>
        <dbReference type="SAM" id="Phobius"/>
    </source>
</evidence>
<keyword evidence="1" id="KW-1133">Transmembrane helix</keyword>
<keyword evidence="3" id="KW-1185">Reference proteome</keyword>
<organism evidence="2 3">
    <name type="scientific">Choiromyces venosus 120613-1</name>
    <dbReference type="NCBI Taxonomy" id="1336337"/>
    <lineage>
        <taxon>Eukaryota</taxon>
        <taxon>Fungi</taxon>
        <taxon>Dikarya</taxon>
        <taxon>Ascomycota</taxon>
        <taxon>Pezizomycotina</taxon>
        <taxon>Pezizomycetes</taxon>
        <taxon>Pezizales</taxon>
        <taxon>Tuberaceae</taxon>
        <taxon>Choiromyces</taxon>
    </lineage>
</organism>